<feature type="region of interest" description="Disordered" evidence="1">
    <location>
        <begin position="1"/>
        <end position="77"/>
    </location>
</feature>
<sequence length="477" mass="52081">MEGRAGRFPSEMEGMVRGFVVGTSRPEMDGREGSPAVLASSAASGTAGGEPWSHLDPQSASSPPPPAAPAAGQDPAADEAVAAGLPGDLGSLIASMLPSAYDRGALEGVSSCWRAAVRDCPVRPLPLILSADLRLTDCFGEGNITRSMHPRLSQSSSDTATALGSLKNWVILGFEPKWNPEGDLIVSHRQCVLFQPLKGNLRYLPDPSASVKNGLSGTCRITQAEGILLYSQPATESGMFLQKIVLSDSCLGPDFRVAGLAASRGSHHLALCTAGMDAWCVCTAPFLTLGSDLEFMHDKLYILGGHQEDLYQIEFGAEMVWFPHVCAARRCVTMHLPQDGTHEQRNLVRSRNDLLLVVRSFNENWDQLVTVSVFKLNVHNWTWTQVHALHGQSLLISMSSSVAIDFSAYHEVEYRRLAERIYFLDQFCPGFLPGRDDHFSYRAQFYDMLEGQVTELLIGAQPASRRPGFPMWFSPTE</sequence>
<dbReference type="Gramene" id="TraesWEE_scaffold_021050_01G000100.1">
    <property type="protein sequence ID" value="TraesWEE_scaffold_021050_01G000100.1"/>
    <property type="gene ID" value="TraesWEE_scaffold_021050_01G000100"/>
</dbReference>
<dbReference type="EnsemblPlants" id="TraesCS7B02G473000.1">
    <property type="protein sequence ID" value="TraesCS7B02G473000.1"/>
    <property type="gene ID" value="TraesCS7B02G473000"/>
</dbReference>
<dbReference type="PaxDb" id="4565-Traes_7BL_E8FB13575.1"/>
<organism evidence="3">
    <name type="scientific">Triticum aestivum</name>
    <name type="common">Wheat</name>
    <dbReference type="NCBI Taxonomy" id="4565"/>
    <lineage>
        <taxon>Eukaryota</taxon>
        <taxon>Viridiplantae</taxon>
        <taxon>Streptophyta</taxon>
        <taxon>Embryophyta</taxon>
        <taxon>Tracheophyta</taxon>
        <taxon>Spermatophyta</taxon>
        <taxon>Magnoliopsida</taxon>
        <taxon>Liliopsida</taxon>
        <taxon>Poales</taxon>
        <taxon>Poaceae</taxon>
        <taxon>BOP clade</taxon>
        <taxon>Pooideae</taxon>
        <taxon>Triticodae</taxon>
        <taxon>Triticeae</taxon>
        <taxon>Triticinae</taxon>
        <taxon>Triticum</taxon>
    </lineage>
</organism>
<dbReference type="Pfam" id="PF03478">
    <property type="entry name" value="Beta-prop_KIB1-4"/>
    <property type="match status" value="1"/>
</dbReference>
<dbReference type="Proteomes" id="UP000019116">
    <property type="component" value="Chromosome 7B"/>
</dbReference>
<feature type="domain" description="KIB1-4 beta-propeller" evidence="2">
    <location>
        <begin position="156"/>
        <end position="434"/>
    </location>
</feature>
<evidence type="ECO:0000313" key="4">
    <source>
        <dbReference type="Proteomes" id="UP000019116"/>
    </source>
</evidence>
<proteinExistence type="predicted"/>
<evidence type="ECO:0000259" key="2">
    <source>
        <dbReference type="Pfam" id="PF03478"/>
    </source>
</evidence>
<reference evidence="3" key="2">
    <citation type="submission" date="2018-10" db="UniProtKB">
        <authorList>
            <consortium name="EnsemblPlants"/>
        </authorList>
    </citation>
    <scope>IDENTIFICATION</scope>
</reference>
<dbReference type="PANTHER" id="PTHR33110">
    <property type="entry name" value="F-BOX/KELCH-REPEAT PROTEIN-RELATED"/>
    <property type="match status" value="1"/>
</dbReference>
<dbReference type="OMA" id="AYHEVEY"/>
<dbReference type="AlphaFoldDB" id="A0A3B6SQE2"/>
<dbReference type="Gramene" id="TraesSTA7B03G04253510.1">
    <property type="protein sequence ID" value="TraesSTA7B03G04253510.1"/>
    <property type="gene ID" value="TraesSTA7B03G04253510"/>
</dbReference>
<evidence type="ECO:0000256" key="1">
    <source>
        <dbReference type="SAM" id="MobiDB-lite"/>
    </source>
</evidence>
<dbReference type="PANTHER" id="PTHR33110:SF15">
    <property type="entry name" value="OS11G0594500 PROTEIN"/>
    <property type="match status" value="1"/>
</dbReference>
<reference evidence="3" key="1">
    <citation type="submission" date="2018-08" db="EMBL/GenBank/DDBJ databases">
        <authorList>
            <person name="Rossello M."/>
        </authorList>
    </citation>
    <scope>NUCLEOTIDE SEQUENCE [LARGE SCALE GENOMIC DNA]</scope>
    <source>
        <strain evidence="3">cv. Chinese Spring</strain>
    </source>
</reference>
<protein>
    <recommendedName>
        <fullName evidence="2">KIB1-4 beta-propeller domain-containing protein</fullName>
    </recommendedName>
</protein>
<dbReference type="InterPro" id="IPR005174">
    <property type="entry name" value="KIB1-4_b-propeller"/>
</dbReference>
<dbReference type="Gramene" id="TraesCS7B02G473000.1">
    <property type="protein sequence ID" value="TraesCS7B02G473000.1"/>
    <property type="gene ID" value="TraesCS7B02G473000"/>
</dbReference>
<dbReference type="Gramene" id="TraesCS7B03G1269900.1">
    <property type="protein sequence ID" value="TraesCS7B03G1269900.1.CDS"/>
    <property type="gene ID" value="TraesCS7B03G1269900"/>
</dbReference>
<accession>A0A3B6SQE2</accession>
<keyword evidence="4" id="KW-1185">Reference proteome</keyword>
<dbReference type="OrthoDB" id="694644at2759"/>
<name>A0A3B6SQE2_WHEAT</name>
<dbReference type="Gramene" id="TraesLDM7B03G04265740.1">
    <property type="protein sequence ID" value="TraesLDM7B03G04265740.1"/>
    <property type="gene ID" value="TraesLDM7B03G04265740"/>
</dbReference>
<evidence type="ECO:0000313" key="3">
    <source>
        <dbReference type="EnsemblPlants" id="TraesCS7B02G473000.1"/>
    </source>
</evidence>